<name>A0A844KT36_9FIRM</name>
<dbReference type="EMBL" id="WNAL01000043">
    <property type="protein sequence ID" value="MTR82963.1"/>
    <property type="molecule type" value="Genomic_DNA"/>
</dbReference>
<comment type="caution">
    <text evidence="1">The sequence shown here is derived from an EMBL/GenBank/DDBJ whole genome shotgun (WGS) entry which is preliminary data.</text>
</comment>
<dbReference type="InterPro" id="IPR026906">
    <property type="entry name" value="LRR_5"/>
</dbReference>
<dbReference type="Pfam" id="PF13306">
    <property type="entry name" value="LRR_5"/>
    <property type="match status" value="1"/>
</dbReference>
<dbReference type="Proteomes" id="UP000446657">
    <property type="component" value="Unassembled WGS sequence"/>
</dbReference>
<dbReference type="Gene3D" id="3.80.10.10">
    <property type="entry name" value="Ribonuclease Inhibitor"/>
    <property type="match status" value="1"/>
</dbReference>
<dbReference type="OrthoDB" id="9775707at2"/>
<organism evidence="1 2">
    <name type="scientific">Roseburia faecis</name>
    <dbReference type="NCBI Taxonomy" id="301302"/>
    <lineage>
        <taxon>Bacteria</taxon>
        <taxon>Bacillati</taxon>
        <taxon>Bacillota</taxon>
        <taxon>Clostridia</taxon>
        <taxon>Lachnospirales</taxon>
        <taxon>Lachnospiraceae</taxon>
        <taxon>Roseburia</taxon>
    </lineage>
</organism>
<dbReference type="AlphaFoldDB" id="A0A844KT36"/>
<evidence type="ECO:0000313" key="1">
    <source>
        <dbReference type="EMBL" id="MTR82963.1"/>
    </source>
</evidence>
<accession>A0A844KT36</accession>
<protein>
    <submittedName>
        <fullName evidence="1">Leucine-rich repeat protein</fullName>
    </submittedName>
</protein>
<reference evidence="1 2" key="1">
    <citation type="journal article" date="2019" name="Nat. Med.">
        <title>A library of human gut bacterial isolates paired with longitudinal multiomics data enables mechanistic microbiome research.</title>
        <authorList>
            <person name="Poyet M."/>
            <person name="Groussin M."/>
            <person name="Gibbons S.M."/>
            <person name="Avila-Pacheco J."/>
            <person name="Jiang X."/>
            <person name="Kearney S.M."/>
            <person name="Perrotta A.R."/>
            <person name="Berdy B."/>
            <person name="Zhao S."/>
            <person name="Lieberman T.D."/>
            <person name="Swanson P.K."/>
            <person name="Smith M."/>
            <person name="Roesemann S."/>
            <person name="Alexander J.E."/>
            <person name="Rich S.A."/>
            <person name="Livny J."/>
            <person name="Vlamakis H."/>
            <person name="Clish C."/>
            <person name="Bullock K."/>
            <person name="Deik A."/>
            <person name="Scott J."/>
            <person name="Pierce K.A."/>
            <person name="Xavier R.J."/>
            <person name="Alm E.J."/>
        </authorList>
    </citation>
    <scope>NUCLEOTIDE SEQUENCE [LARGE SCALE GENOMIC DNA]</scope>
    <source>
        <strain evidence="1 2">BIOML-A1</strain>
    </source>
</reference>
<dbReference type="InterPro" id="IPR032675">
    <property type="entry name" value="LRR_dom_sf"/>
</dbReference>
<evidence type="ECO:0000313" key="2">
    <source>
        <dbReference type="Proteomes" id="UP000446657"/>
    </source>
</evidence>
<sequence length="93" mass="10211">MEWLFPLPQHMRTNQINESLTAIVVPNSVTYIEQGVFESCSNLISVTLSNNLTNIPTNLFENAFSLTTIYYSGTAKGAPWGATNATIEANNTI</sequence>
<proteinExistence type="predicted"/>
<dbReference type="SUPFAM" id="SSF52058">
    <property type="entry name" value="L domain-like"/>
    <property type="match status" value="1"/>
</dbReference>
<gene>
    <name evidence="1" type="ORF">GMD30_15050</name>
</gene>